<accession>A0ABU4UIV2</accession>
<sequence length="105" mass="11635">MPQPNLRRRSNPAATRALMAIMPLAVALICLSACRSKGYRQGFVGRQGRHPFHRRSKKQSARCDLGFVATANNKGAQLEARQTYQTTFFKPLPKIQISATGAYSV</sequence>
<keyword evidence="2" id="KW-1185">Reference proteome</keyword>
<evidence type="ECO:0008006" key="3">
    <source>
        <dbReference type="Google" id="ProtNLM"/>
    </source>
</evidence>
<name>A0ABU4UIV2_9GAMM</name>
<protein>
    <recommendedName>
        <fullName evidence="3">Lipoprotein</fullName>
    </recommendedName>
</protein>
<dbReference type="EMBL" id="JAXARY010000020">
    <property type="protein sequence ID" value="MDX8129398.1"/>
    <property type="molecule type" value="Genomic_DNA"/>
</dbReference>
<organism evidence="1 2">
    <name type="scientific">Methylomonas defluvii</name>
    <dbReference type="NCBI Taxonomy" id="3045149"/>
    <lineage>
        <taxon>Bacteria</taxon>
        <taxon>Pseudomonadati</taxon>
        <taxon>Pseudomonadota</taxon>
        <taxon>Gammaproteobacteria</taxon>
        <taxon>Methylococcales</taxon>
        <taxon>Methylococcaceae</taxon>
        <taxon>Methylomonas</taxon>
    </lineage>
</organism>
<evidence type="ECO:0000313" key="2">
    <source>
        <dbReference type="Proteomes" id="UP001284537"/>
    </source>
</evidence>
<evidence type="ECO:0000313" key="1">
    <source>
        <dbReference type="EMBL" id="MDX8129398.1"/>
    </source>
</evidence>
<dbReference type="Proteomes" id="UP001284537">
    <property type="component" value="Unassembled WGS sequence"/>
</dbReference>
<proteinExistence type="predicted"/>
<reference evidence="1 2" key="1">
    <citation type="submission" date="2023-11" db="EMBL/GenBank/DDBJ databases">
        <authorList>
            <person name="Ouyang M.-Y."/>
        </authorList>
    </citation>
    <scope>NUCLEOTIDE SEQUENCE [LARGE SCALE GENOMIC DNA]</scope>
    <source>
        <strain evidence="1 2">OY6</strain>
    </source>
</reference>
<gene>
    <name evidence="1" type="ORF">QLH52_19010</name>
</gene>
<comment type="caution">
    <text evidence="1">The sequence shown here is derived from an EMBL/GenBank/DDBJ whole genome shotgun (WGS) entry which is preliminary data.</text>
</comment>
<dbReference type="RefSeq" id="WP_319962591.1">
    <property type="nucleotide sequence ID" value="NZ_JAXARY010000020.1"/>
</dbReference>